<evidence type="ECO:0000313" key="2">
    <source>
        <dbReference type="Proteomes" id="UP000007110"/>
    </source>
</evidence>
<dbReference type="GeneID" id="100890618"/>
<proteinExistence type="predicted"/>
<evidence type="ECO:0000313" key="1">
    <source>
        <dbReference type="EnsemblMetazoa" id="XP_003723527"/>
    </source>
</evidence>
<name>A0A7M7GFU0_STRPU</name>
<dbReference type="OrthoDB" id="6571700at2759"/>
<dbReference type="KEGG" id="spu:100890618"/>
<organism evidence="1 2">
    <name type="scientific">Strongylocentrotus purpuratus</name>
    <name type="common">Purple sea urchin</name>
    <dbReference type="NCBI Taxonomy" id="7668"/>
    <lineage>
        <taxon>Eukaryota</taxon>
        <taxon>Metazoa</taxon>
        <taxon>Echinodermata</taxon>
        <taxon>Eleutherozoa</taxon>
        <taxon>Echinozoa</taxon>
        <taxon>Echinoidea</taxon>
        <taxon>Euechinoidea</taxon>
        <taxon>Echinacea</taxon>
        <taxon>Camarodonta</taxon>
        <taxon>Echinidea</taxon>
        <taxon>Strongylocentrotidae</taxon>
        <taxon>Strongylocentrotus</taxon>
    </lineage>
</organism>
<dbReference type="AlphaFoldDB" id="A0A7M7GFU0"/>
<dbReference type="EnsemblMetazoa" id="XM_003723479">
    <property type="protein sequence ID" value="XP_003723527"/>
    <property type="gene ID" value="LOC100890618"/>
</dbReference>
<sequence length="117" mass="13335">MKSSRTGLRRPLEFSSNLGALESKCFEIKCPEDSGSIFYNYNGFYSIVLMALVDAKYIFLWIDVGYETYDAELFNSCELKQRLDSEPLGVSLPEPMSSDDEDILYFFVGDETFAMTT</sequence>
<dbReference type="RefSeq" id="XP_003723527.1">
    <property type="nucleotide sequence ID" value="XM_003723479.1"/>
</dbReference>
<dbReference type="OMA" id="SYGREND"/>
<accession>A0A7M7GFU0</accession>
<dbReference type="InParanoid" id="A0A7M7GFU0"/>
<protein>
    <recommendedName>
        <fullName evidence="3">DDE Tnp4 domain-containing protein</fullName>
    </recommendedName>
</protein>
<reference evidence="1" key="2">
    <citation type="submission" date="2021-01" db="UniProtKB">
        <authorList>
            <consortium name="EnsemblMetazoa"/>
        </authorList>
    </citation>
    <scope>IDENTIFICATION</scope>
</reference>
<keyword evidence="2" id="KW-1185">Reference proteome</keyword>
<reference evidence="2" key="1">
    <citation type="submission" date="2015-02" db="EMBL/GenBank/DDBJ databases">
        <title>Genome sequencing for Strongylocentrotus purpuratus.</title>
        <authorList>
            <person name="Murali S."/>
            <person name="Liu Y."/>
            <person name="Vee V."/>
            <person name="English A."/>
            <person name="Wang M."/>
            <person name="Skinner E."/>
            <person name="Han Y."/>
            <person name="Muzny D.M."/>
            <person name="Worley K.C."/>
            <person name="Gibbs R.A."/>
        </authorList>
    </citation>
    <scope>NUCLEOTIDE SEQUENCE</scope>
</reference>
<evidence type="ECO:0008006" key="3">
    <source>
        <dbReference type="Google" id="ProtNLM"/>
    </source>
</evidence>
<dbReference type="Proteomes" id="UP000007110">
    <property type="component" value="Unassembled WGS sequence"/>
</dbReference>